<keyword evidence="2" id="KW-1003">Cell membrane</keyword>
<reference evidence="8" key="1">
    <citation type="submission" date="2020-10" db="EMBL/GenBank/DDBJ databases">
        <authorList>
            <person name="Gilroy R."/>
        </authorList>
    </citation>
    <scope>NUCLEOTIDE SEQUENCE</scope>
    <source>
        <strain evidence="8">CHK187-14744</strain>
    </source>
</reference>
<sequence length="292" mass="32155">MKENSIRWKSVLLEMAGSLLVAVSVYNFAAAARFPMQGFTGITLILYRIFHIPLGISNLLLNIPVILLCFHMLGKNFLLRSLRCMVVSSIFMDHVAPLLPVFTGDRFLAAICTGVIGGIGYAMIYMQGSSTGGSDFMIMALKAKYPYLPLGNITFAFAVGVILISWMIFGDTEGMIYGLIINYLSGVVINKITYGTYTGKLTLIITRKGKQMSQEIETCCHRGSTIIRVAGGYRQEDKYAVLCACSHKQMFQVTNMAKRLDPDAFIIVLGSDEVHGNGFKTFAIGGNRTEYS</sequence>
<evidence type="ECO:0000256" key="6">
    <source>
        <dbReference type="SAM" id="Phobius"/>
    </source>
</evidence>
<feature type="transmembrane region" description="Helical" evidence="6">
    <location>
        <begin position="175"/>
        <end position="194"/>
    </location>
</feature>
<dbReference type="AlphaFoldDB" id="A0A9D1HHW8"/>
<feature type="domain" description="DUF2179" evidence="7">
    <location>
        <begin position="222"/>
        <end position="276"/>
    </location>
</feature>
<keyword evidence="4 6" id="KW-1133">Transmembrane helix</keyword>
<protein>
    <submittedName>
        <fullName evidence="8">YitT family protein</fullName>
    </submittedName>
</protein>
<comment type="subcellular location">
    <subcellularLocation>
        <location evidence="1">Cell membrane</location>
        <topology evidence="1">Multi-pass membrane protein</topology>
    </subcellularLocation>
</comment>
<evidence type="ECO:0000259" key="7">
    <source>
        <dbReference type="Pfam" id="PF10035"/>
    </source>
</evidence>
<evidence type="ECO:0000313" key="8">
    <source>
        <dbReference type="EMBL" id="HIU02502.1"/>
    </source>
</evidence>
<comment type="caution">
    <text evidence="8">The sequence shown here is derived from an EMBL/GenBank/DDBJ whole genome shotgun (WGS) entry which is preliminary data.</text>
</comment>
<reference evidence="8" key="2">
    <citation type="journal article" date="2021" name="PeerJ">
        <title>Extensive microbial diversity within the chicken gut microbiome revealed by metagenomics and culture.</title>
        <authorList>
            <person name="Gilroy R."/>
            <person name="Ravi A."/>
            <person name="Getino M."/>
            <person name="Pursley I."/>
            <person name="Horton D.L."/>
            <person name="Alikhan N.F."/>
            <person name="Baker D."/>
            <person name="Gharbi K."/>
            <person name="Hall N."/>
            <person name="Watson M."/>
            <person name="Adriaenssens E.M."/>
            <person name="Foster-Nyarko E."/>
            <person name="Jarju S."/>
            <person name="Secka A."/>
            <person name="Antonio M."/>
            <person name="Oren A."/>
            <person name="Chaudhuri R.R."/>
            <person name="La Ragione R."/>
            <person name="Hildebrand F."/>
            <person name="Pallen M.J."/>
        </authorList>
    </citation>
    <scope>NUCLEOTIDE SEQUENCE</scope>
    <source>
        <strain evidence="8">CHK187-14744</strain>
    </source>
</reference>
<feature type="transmembrane region" description="Helical" evidence="6">
    <location>
        <begin position="12"/>
        <end position="29"/>
    </location>
</feature>
<dbReference type="EMBL" id="DVLT01000033">
    <property type="protein sequence ID" value="HIU02502.1"/>
    <property type="molecule type" value="Genomic_DNA"/>
</dbReference>
<dbReference type="InterPro" id="IPR003740">
    <property type="entry name" value="YitT"/>
</dbReference>
<feature type="transmembrane region" description="Helical" evidence="6">
    <location>
        <begin position="82"/>
        <end position="101"/>
    </location>
</feature>
<evidence type="ECO:0000256" key="4">
    <source>
        <dbReference type="ARBA" id="ARBA00022989"/>
    </source>
</evidence>
<gene>
    <name evidence="8" type="ORF">IAB63_04545</name>
</gene>
<evidence type="ECO:0000256" key="3">
    <source>
        <dbReference type="ARBA" id="ARBA00022692"/>
    </source>
</evidence>
<organism evidence="8 9">
    <name type="scientific">Candidatus Onthocola gallistercoris</name>
    <dbReference type="NCBI Taxonomy" id="2840876"/>
    <lineage>
        <taxon>Bacteria</taxon>
        <taxon>Bacillati</taxon>
        <taxon>Bacillota</taxon>
        <taxon>Bacilli</taxon>
        <taxon>Candidatus Onthocola</taxon>
    </lineage>
</organism>
<dbReference type="PIRSF" id="PIRSF006483">
    <property type="entry name" value="Membrane_protein_YitT"/>
    <property type="match status" value="1"/>
</dbReference>
<keyword evidence="5 6" id="KW-0472">Membrane</keyword>
<dbReference type="GO" id="GO:0005886">
    <property type="term" value="C:plasma membrane"/>
    <property type="evidence" value="ECO:0007669"/>
    <property type="project" value="UniProtKB-SubCell"/>
</dbReference>
<feature type="transmembrane region" description="Helical" evidence="6">
    <location>
        <begin position="147"/>
        <end position="169"/>
    </location>
</feature>
<evidence type="ECO:0000256" key="5">
    <source>
        <dbReference type="ARBA" id="ARBA00023136"/>
    </source>
</evidence>
<proteinExistence type="predicted"/>
<evidence type="ECO:0000256" key="1">
    <source>
        <dbReference type="ARBA" id="ARBA00004651"/>
    </source>
</evidence>
<dbReference type="Proteomes" id="UP000824164">
    <property type="component" value="Unassembled WGS sequence"/>
</dbReference>
<dbReference type="PANTHER" id="PTHR33545:SF5">
    <property type="entry name" value="UPF0750 MEMBRANE PROTEIN YITT"/>
    <property type="match status" value="1"/>
</dbReference>
<accession>A0A9D1HHW8</accession>
<dbReference type="Gene3D" id="3.30.70.120">
    <property type="match status" value="1"/>
</dbReference>
<dbReference type="InterPro" id="IPR051461">
    <property type="entry name" value="UPF0750_membrane"/>
</dbReference>
<feature type="transmembrane region" description="Helical" evidence="6">
    <location>
        <begin position="49"/>
        <end position="70"/>
    </location>
</feature>
<dbReference type="PANTHER" id="PTHR33545">
    <property type="entry name" value="UPF0750 MEMBRANE PROTEIN YITT-RELATED"/>
    <property type="match status" value="1"/>
</dbReference>
<dbReference type="InterPro" id="IPR019264">
    <property type="entry name" value="DUF2179"/>
</dbReference>
<dbReference type="CDD" id="cd16380">
    <property type="entry name" value="YitT_C"/>
    <property type="match status" value="1"/>
</dbReference>
<dbReference type="Pfam" id="PF02588">
    <property type="entry name" value="YitT_membrane"/>
    <property type="match status" value="1"/>
</dbReference>
<keyword evidence="3 6" id="KW-0812">Transmembrane</keyword>
<name>A0A9D1HHW8_9FIRM</name>
<dbReference type="Pfam" id="PF10035">
    <property type="entry name" value="DUF2179"/>
    <property type="match status" value="1"/>
</dbReference>
<evidence type="ECO:0000313" key="9">
    <source>
        <dbReference type="Proteomes" id="UP000824164"/>
    </source>
</evidence>
<dbReference type="InterPro" id="IPR015867">
    <property type="entry name" value="N-reg_PII/ATP_PRibTrfase_C"/>
</dbReference>
<feature type="transmembrane region" description="Helical" evidence="6">
    <location>
        <begin position="107"/>
        <end position="126"/>
    </location>
</feature>
<evidence type="ECO:0000256" key="2">
    <source>
        <dbReference type="ARBA" id="ARBA00022475"/>
    </source>
</evidence>